<organism evidence="2 3">
    <name type="scientific">Streptomyces hainanensis</name>
    <dbReference type="NCBI Taxonomy" id="402648"/>
    <lineage>
        <taxon>Bacteria</taxon>
        <taxon>Bacillati</taxon>
        <taxon>Actinomycetota</taxon>
        <taxon>Actinomycetes</taxon>
        <taxon>Kitasatosporales</taxon>
        <taxon>Streptomycetaceae</taxon>
        <taxon>Streptomyces</taxon>
    </lineage>
</organism>
<comment type="caution">
    <text evidence="2">The sequence shown here is derived from an EMBL/GenBank/DDBJ whole genome shotgun (WGS) entry which is preliminary data.</text>
</comment>
<dbReference type="InterPro" id="IPR045825">
    <property type="entry name" value="RamS"/>
</dbReference>
<sequence>MSLLDLQSMEPETAATGGGGGGGGGDTSSLSLLICDTHSSNSFLLCL</sequence>
<evidence type="ECO:0000313" key="2">
    <source>
        <dbReference type="EMBL" id="TDC69544.1"/>
    </source>
</evidence>
<dbReference type="NCBIfam" id="NF033212">
    <property type="entry name" value="SapB_AmfS_lanti"/>
    <property type="match status" value="1"/>
</dbReference>
<gene>
    <name evidence="2" type="ORF">E1283_25865</name>
</gene>
<name>A0A4R4T2T1_9ACTN</name>
<evidence type="ECO:0000313" key="3">
    <source>
        <dbReference type="Proteomes" id="UP000295345"/>
    </source>
</evidence>
<dbReference type="NCBIfam" id="NF038159">
    <property type="entry name" value="lanthi_III_b"/>
    <property type="match status" value="1"/>
</dbReference>
<protein>
    <submittedName>
        <fullName evidence="2">SapB/AmfS family lantipeptide</fullName>
    </submittedName>
</protein>
<keyword evidence="3" id="KW-1185">Reference proteome</keyword>
<feature type="region of interest" description="Disordered" evidence="1">
    <location>
        <begin position="1"/>
        <end position="25"/>
    </location>
</feature>
<feature type="compositionally biased region" description="Gly residues" evidence="1">
    <location>
        <begin position="16"/>
        <end position="25"/>
    </location>
</feature>
<dbReference type="EMBL" id="SMKI01000335">
    <property type="protein sequence ID" value="TDC69544.1"/>
    <property type="molecule type" value="Genomic_DNA"/>
</dbReference>
<evidence type="ECO:0000256" key="1">
    <source>
        <dbReference type="SAM" id="MobiDB-lite"/>
    </source>
</evidence>
<dbReference type="AlphaFoldDB" id="A0A4R4T2T1"/>
<accession>A0A4R4T2T1</accession>
<reference evidence="2 3" key="1">
    <citation type="submission" date="2019-03" db="EMBL/GenBank/DDBJ databases">
        <title>Draft genome sequences of novel Actinobacteria.</title>
        <authorList>
            <person name="Sahin N."/>
            <person name="Ay H."/>
            <person name="Saygin H."/>
        </authorList>
    </citation>
    <scope>NUCLEOTIDE SEQUENCE [LARGE SCALE GENOMIC DNA]</scope>
    <source>
        <strain evidence="2 3">DSM 41900</strain>
    </source>
</reference>
<dbReference type="RefSeq" id="WP_132820563.1">
    <property type="nucleotide sequence ID" value="NZ_SMKI01000335.1"/>
</dbReference>
<dbReference type="Proteomes" id="UP000295345">
    <property type="component" value="Unassembled WGS sequence"/>
</dbReference>
<dbReference type="Pfam" id="PF19402">
    <property type="entry name" value="RamS"/>
    <property type="match status" value="1"/>
</dbReference>
<proteinExistence type="predicted"/>